<keyword evidence="1" id="KW-1133">Transmembrane helix</keyword>
<dbReference type="InterPro" id="IPR007272">
    <property type="entry name" value="Sulf_transp_TsuA/YedE"/>
</dbReference>
<dbReference type="AlphaFoldDB" id="A0AA49Q857"/>
<evidence type="ECO:0000313" key="4">
    <source>
        <dbReference type="Proteomes" id="UP001229955"/>
    </source>
</evidence>
<protein>
    <submittedName>
        <fullName evidence="3">YeeE/YedE thiosulfate transporter family protein</fullName>
    </submittedName>
</protein>
<keyword evidence="1" id="KW-0812">Transmembrane</keyword>
<dbReference type="KEGG" id="pspc:Strain318_001118"/>
<name>A0AA49Q857_9BACT</name>
<dbReference type="EMBL" id="CP130613">
    <property type="protein sequence ID" value="WKW14760.1"/>
    <property type="molecule type" value="Genomic_DNA"/>
</dbReference>
<feature type="transmembrane region" description="Helical" evidence="1">
    <location>
        <begin position="38"/>
        <end position="61"/>
    </location>
</feature>
<reference evidence="3" key="1">
    <citation type="submission" date="2023-07" db="EMBL/GenBank/DDBJ databases">
        <authorList>
            <person name="Haufschild T."/>
            <person name="Kallscheuer N."/>
            <person name="Hammer J."/>
            <person name="Kohn T."/>
            <person name="Kabuu M."/>
            <person name="Jogler M."/>
            <person name="Wohfarth N."/>
            <person name="Heuer A."/>
            <person name="Rohde M."/>
            <person name="van Teeseling M.C.F."/>
            <person name="Jogler C."/>
        </authorList>
    </citation>
    <scope>NUCLEOTIDE SEQUENCE</scope>
    <source>
        <strain evidence="2">Strain 138</strain>
        <strain evidence="3">Strain 318</strain>
    </source>
</reference>
<keyword evidence="1" id="KW-0472">Membrane</keyword>
<feature type="transmembrane region" description="Helical" evidence="1">
    <location>
        <begin position="110"/>
        <end position="136"/>
    </location>
</feature>
<feature type="transmembrane region" description="Helical" evidence="1">
    <location>
        <begin position="148"/>
        <end position="171"/>
    </location>
</feature>
<accession>A0AA49Q539</accession>
<dbReference type="RefSeq" id="WP_367887536.1">
    <property type="nucleotide sequence ID" value="NZ_CP130612.1"/>
</dbReference>
<evidence type="ECO:0000313" key="2">
    <source>
        <dbReference type="EMBL" id="WKW11850.1"/>
    </source>
</evidence>
<evidence type="ECO:0000256" key="1">
    <source>
        <dbReference type="SAM" id="Phobius"/>
    </source>
</evidence>
<organism evidence="3 4">
    <name type="scientific">Pseudogemmatithrix spongiicola</name>
    <dbReference type="NCBI Taxonomy" id="3062599"/>
    <lineage>
        <taxon>Bacteria</taxon>
        <taxon>Pseudomonadati</taxon>
        <taxon>Gemmatimonadota</taxon>
        <taxon>Gemmatimonadia</taxon>
        <taxon>Gemmatimonadales</taxon>
        <taxon>Gemmatimonadaceae</taxon>
        <taxon>Pseudogemmatithrix</taxon>
    </lineage>
</organism>
<keyword evidence="4" id="KW-1185">Reference proteome</keyword>
<proteinExistence type="predicted"/>
<sequence length="178" mass="18883">MENLFGLLVGIAMGFLIQRVRASSPVVILQNLRLENLGIIKFMATTIAVGMITVYTLNLFIPDLLHFDIKPTYLVGVLVGGLIFGVGFGLGGYCPGTCVVGIGEGRRDAWFALAGGIVGALVFTLVYESLIAPLVALMDFGKITVQDVLHVPAIAAALVIGTIFLVVVKLLPTQVKRA</sequence>
<dbReference type="Proteomes" id="UP001229955">
    <property type="component" value="Chromosome"/>
</dbReference>
<dbReference type="Pfam" id="PF04143">
    <property type="entry name" value="Sulf_transp"/>
    <property type="match status" value="1"/>
</dbReference>
<dbReference type="EMBL" id="CP130612">
    <property type="protein sequence ID" value="WKW11850.1"/>
    <property type="molecule type" value="Genomic_DNA"/>
</dbReference>
<evidence type="ECO:0000313" key="3">
    <source>
        <dbReference type="EMBL" id="WKW14760.1"/>
    </source>
</evidence>
<feature type="transmembrane region" description="Helical" evidence="1">
    <location>
        <begin position="73"/>
        <end position="90"/>
    </location>
</feature>
<accession>A0AA49Q857</accession>
<gene>
    <name evidence="2" type="ORF">Strain138_001118</name>
    <name evidence="3" type="ORF">Strain318_001118</name>
</gene>